<gene>
    <name evidence="1" type="ORF">PCON_10364</name>
</gene>
<accession>U4LH39</accession>
<proteinExistence type="predicted"/>
<name>U4LH39_PYROM</name>
<dbReference type="EMBL" id="HF935560">
    <property type="protein sequence ID" value="CCX31233.1"/>
    <property type="molecule type" value="Genomic_DNA"/>
</dbReference>
<organism evidence="1 2">
    <name type="scientific">Pyronema omphalodes (strain CBS 100304)</name>
    <name type="common">Pyronema confluens</name>
    <dbReference type="NCBI Taxonomy" id="1076935"/>
    <lineage>
        <taxon>Eukaryota</taxon>
        <taxon>Fungi</taxon>
        <taxon>Dikarya</taxon>
        <taxon>Ascomycota</taxon>
        <taxon>Pezizomycotina</taxon>
        <taxon>Pezizomycetes</taxon>
        <taxon>Pezizales</taxon>
        <taxon>Pyronemataceae</taxon>
        <taxon>Pyronema</taxon>
    </lineage>
</organism>
<dbReference type="AlphaFoldDB" id="U4LH39"/>
<evidence type="ECO:0000313" key="2">
    <source>
        <dbReference type="Proteomes" id="UP000018144"/>
    </source>
</evidence>
<protein>
    <submittedName>
        <fullName evidence="1">Uncharacterized protein</fullName>
    </submittedName>
</protein>
<dbReference type="Proteomes" id="UP000018144">
    <property type="component" value="Unassembled WGS sequence"/>
</dbReference>
<sequence>MPSLSLKLTFAPFSNKIRAIRTLLGYQSLNMMHEATSARSQGIRQHLTSDTSFMSLHQLPI</sequence>
<keyword evidence="2" id="KW-1185">Reference proteome</keyword>
<reference evidence="1 2" key="1">
    <citation type="journal article" date="2013" name="PLoS Genet.">
        <title>The genome and development-dependent transcriptomes of Pyronema confluens: a window into fungal evolution.</title>
        <authorList>
            <person name="Traeger S."/>
            <person name="Altegoer F."/>
            <person name="Freitag M."/>
            <person name="Gabaldon T."/>
            <person name="Kempken F."/>
            <person name="Kumar A."/>
            <person name="Marcet-Houben M."/>
            <person name="Poggeler S."/>
            <person name="Stajich J.E."/>
            <person name="Nowrousian M."/>
        </authorList>
    </citation>
    <scope>NUCLEOTIDE SEQUENCE [LARGE SCALE GENOMIC DNA]</scope>
    <source>
        <strain evidence="2">CBS 100304</strain>
        <tissue evidence="1">Vegetative mycelium</tissue>
    </source>
</reference>
<evidence type="ECO:0000313" key="1">
    <source>
        <dbReference type="EMBL" id="CCX31233.1"/>
    </source>
</evidence>